<accession>A0A3M0LTF1</accession>
<proteinExistence type="predicted"/>
<sequence length="103" mass="11643">MTVQLRLDEGPWQGALVMAEVCVPFWDTNFSPGADDQFLKQDETIYSSWLFIGLTPAGLEQPDQAKTRYKKAIDLELNQLLSVMDPLFLSLKSVNMELNIYGS</sequence>
<dbReference type="EMBL" id="QRBI01000092">
    <property type="protein sequence ID" value="RMC22287.1"/>
    <property type="molecule type" value="Genomic_DNA"/>
</dbReference>
<gene>
    <name evidence="1" type="ORF">DUI87_00599</name>
</gene>
<keyword evidence="2" id="KW-1185">Reference proteome</keyword>
<protein>
    <submittedName>
        <fullName evidence="1">Uncharacterized protein</fullName>
    </submittedName>
</protein>
<dbReference type="OrthoDB" id="421075at2759"/>
<reference evidence="1 2" key="1">
    <citation type="submission" date="2018-07" db="EMBL/GenBank/DDBJ databases">
        <title>A high quality draft genome assembly of the barn swallow (H. rustica rustica).</title>
        <authorList>
            <person name="Formenti G."/>
            <person name="Chiara M."/>
            <person name="Poveda L."/>
            <person name="Francoijs K.-J."/>
            <person name="Bonisoli-Alquati A."/>
            <person name="Canova L."/>
            <person name="Gianfranceschi L."/>
            <person name="Horner D.S."/>
            <person name="Saino N."/>
        </authorList>
    </citation>
    <scope>NUCLEOTIDE SEQUENCE [LARGE SCALE GENOMIC DNA]</scope>
    <source>
        <strain evidence="1">Chelidonia</strain>
        <tissue evidence="1">Blood</tissue>
    </source>
</reference>
<evidence type="ECO:0000313" key="1">
    <source>
        <dbReference type="EMBL" id="RMC22287.1"/>
    </source>
</evidence>
<evidence type="ECO:0000313" key="2">
    <source>
        <dbReference type="Proteomes" id="UP000269221"/>
    </source>
</evidence>
<name>A0A3M0LTF1_HIRRU</name>
<comment type="caution">
    <text evidence="1">The sequence shown here is derived from an EMBL/GenBank/DDBJ whole genome shotgun (WGS) entry which is preliminary data.</text>
</comment>
<dbReference type="Proteomes" id="UP000269221">
    <property type="component" value="Unassembled WGS sequence"/>
</dbReference>
<dbReference type="STRING" id="333673.A0A3M0LTF1"/>
<organism evidence="1 2">
    <name type="scientific">Hirundo rustica rustica</name>
    <dbReference type="NCBI Taxonomy" id="333673"/>
    <lineage>
        <taxon>Eukaryota</taxon>
        <taxon>Metazoa</taxon>
        <taxon>Chordata</taxon>
        <taxon>Craniata</taxon>
        <taxon>Vertebrata</taxon>
        <taxon>Euteleostomi</taxon>
        <taxon>Archelosauria</taxon>
        <taxon>Archosauria</taxon>
        <taxon>Dinosauria</taxon>
        <taxon>Saurischia</taxon>
        <taxon>Theropoda</taxon>
        <taxon>Coelurosauria</taxon>
        <taxon>Aves</taxon>
        <taxon>Neognathae</taxon>
        <taxon>Neoaves</taxon>
        <taxon>Telluraves</taxon>
        <taxon>Australaves</taxon>
        <taxon>Passeriformes</taxon>
        <taxon>Sylvioidea</taxon>
        <taxon>Hirundinidae</taxon>
        <taxon>Hirundo</taxon>
    </lineage>
</organism>
<dbReference type="AlphaFoldDB" id="A0A3M0LTF1"/>